<proteinExistence type="predicted"/>
<evidence type="ECO:0000256" key="1">
    <source>
        <dbReference type="SAM" id="Phobius"/>
    </source>
</evidence>
<keyword evidence="1" id="KW-1133">Transmembrane helix</keyword>
<dbReference type="EMBL" id="BSUY01000004">
    <property type="protein sequence ID" value="GMA84660.1"/>
    <property type="molecule type" value="Genomic_DNA"/>
</dbReference>
<reference evidence="3" key="1">
    <citation type="journal article" date="2019" name="Int. J. Syst. Evol. Microbiol.">
        <title>The Global Catalogue of Microorganisms (GCM) 10K type strain sequencing project: providing services to taxonomists for standard genome sequencing and annotation.</title>
        <authorList>
            <consortium name="The Broad Institute Genomics Platform"/>
            <consortium name="The Broad Institute Genome Sequencing Center for Infectious Disease"/>
            <person name="Wu L."/>
            <person name="Ma J."/>
        </authorList>
    </citation>
    <scope>NUCLEOTIDE SEQUENCE [LARGE SCALE GENOMIC DNA]</scope>
    <source>
        <strain evidence="3">NBRC 102030</strain>
    </source>
</reference>
<evidence type="ECO:0000313" key="2">
    <source>
        <dbReference type="EMBL" id="GMA84660.1"/>
    </source>
</evidence>
<keyword evidence="1" id="KW-0812">Transmembrane</keyword>
<evidence type="ECO:0000313" key="3">
    <source>
        <dbReference type="Proteomes" id="UP001157046"/>
    </source>
</evidence>
<comment type="caution">
    <text evidence="2">The sequence shown here is derived from an EMBL/GenBank/DDBJ whole genome shotgun (WGS) entry which is preliminary data.</text>
</comment>
<keyword evidence="1" id="KW-0472">Membrane</keyword>
<organism evidence="2 3">
    <name type="scientific">Shewanella glacialipiscicola</name>
    <dbReference type="NCBI Taxonomy" id="614069"/>
    <lineage>
        <taxon>Bacteria</taxon>
        <taxon>Pseudomonadati</taxon>
        <taxon>Pseudomonadota</taxon>
        <taxon>Gammaproteobacteria</taxon>
        <taxon>Alteromonadales</taxon>
        <taxon>Shewanellaceae</taxon>
        <taxon>Shewanella</taxon>
    </lineage>
</organism>
<keyword evidence="3" id="KW-1185">Reference proteome</keyword>
<protein>
    <submittedName>
        <fullName evidence="2">Uncharacterized protein</fullName>
    </submittedName>
</protein>
<dbReference type="Proteomes" id="UP001157046">
    <property type="component" value="Unassembled WGS sequence"/>
</dbReference>
<gene>
    <name evidence="2" type="ORF">GCM10025855_41950</name>
</gene>
<accession>A0ABQ6J909</accession>
<sequence>MAEKFTKSMARNIYYGGSFFFVIAVGVVGRYCPSITKART</sequence>
<name>A0ABQ6J909_9GAMM</name>
<feature type="transmembrane region" description="Helical" evidence="1">
    <location>
        <begin position="12"/>
        <end position="31"/>
    </location>
</feature>